<evidence type="ECO:0000256" key="1">
    <source>
        <dbReference type="SAM" id="MobiDB-lite"/>
    </source>
</evidence>
<comment type="caution">
    <text evidence="2">The sequence shown here is derived from an EMBL/GenBank/DDBJ whole genome shotgun (WGS) entry which is preliminary data.</text>
</comment>
<dbReference type="Proteomes" id="UP000195105">
    <property type="component" value="Unassembled WGS sequence"/>
</dbReference>
<proteinExistence type="predicted"/>
<accession>A0A243RRC4</accession>
<dbReference type="AlphaFoldDB" id="A0A243RRC4"/>
<gene>
    <name evidence="2" type="ORF">CA983_30280</name>
</gene>
<dbReference type="EMBL" id="NGFN01000244">
    <property type="protein sequence ID" value="OUC97587.1"/>
    <property type="molecule type" value="Genomic_DNA"/>
</dbReference>
<evidence type="ECO:0000313" key="2">
    <source>
        <dbReference type="EMBL" id="OUC97587.1"/>
    </source>
</evidence>
<name>A0A243RRC4_9ACTN</name>
<protein>
    <submittedName>
        <fullName evidence="2">Uncharacterized protein</fullName>
    </submittedName>
</protein>
<evidence type="ECO:0000313" key="3">
    <source>
        <dbReference type="Proteomes" id="UP000195105"/>
    </source>
</evidence>
<dbReference type="RefSeq" id="WP_086604021.1">
    <property type="nucleotide sequence ID" value="NZ_NGFN01000244.1"/>
</dbReference>
<sequence>MTTEPAPRHPAHPEGDADPAHPSVAVRVEETGLPPHEPLQLYTALRERCCDDGVHLPANLAGPLQDRGGAVAGHDRIAGLQVHEPYPVP</sequence>
<feature type="region of interest" description="Disordered" evidence="1">
    <location>
        <begin position="1"/>
        <end position="23"/>
    </location>
</feature>
<keyword evidence="3" id="KW-1185">Reference proteome</keyword>
<reference evidence="2 3" key="1">
    <citation type="submission" date="2017-05" db="EMBL/GenBank/DDBJ databases">
        <title>Biotechnological potential of actinobacteria isolated from South African environments.</title>
        <authorList>
            <person name="Le Roes-Hill M."/>
            <person name="Prins A."/>
            <person name="Durrell K.A."/>
        </authorList>
    </citation>
    <scope>NUCLEOTIDE SEQUENCE [LARGE SCALE GENOMIC DNA]</scope>
    <source>
        <strain evidence="2 3">HMC13</strain>
    </source>
</reference>
<organism evidence="2 3">
    <name type="scientific">Streptomyces swartbergensis</name>
    <dbReference type="NCBI Taxonomy" id="487165"/>
    <lineage>
        <taxon>Bacteria</taxon>
        <taxon>Bacillati</taxon>
        <taxon>Actinomycetota</taxon>
        <taxon>Actinomycetes</taxon>
        <taxon>Kitasatosporales</taxon>
        <taxon>Streptomycetaceae</taxon>
        <taxon>Streptomyces</taxon>
    </lineage>
</organism>